<dbReference type="RefSeq" id="WP_075607987.1">
    <property type="nucleotide sequence ID" value="NZ_CP052766.1"/>
</dbReference>
<keyword evidence="2" id="KW-0732">Signal</keyword>
<keyword evidence="1" id="KW-0472">Membrane</keyword>
<feature type="chain" id="PRO_5028910361" evidence="2">
    <location>
        <begin position="23"/>
        <end position="72"/>
    </location>
</feature>
<evidence type="ECO:0000256" key="1">
    <source>
        <dbReference type="SAM" id="Phobius"/>
    </source>
</evidence>
<organism evidence="3 4">
    <name type="scientific">Alteromonas pelagimontana</name>
    <dbReference type="NCBI Taxonomy" id="1858656"/>
    <lineage>
        <taxon>Bacteria</taxon>
        <taxon>Pseudomonadati</taxon>
        <taxon>Pseudomonadota</taxon>
        <taxon>Gammaproteobacteria</taxon>
        <taxon>Alteromonadales</taxon>
        <taxon>Alteromonadaceae</taxon>
        <taxon>Alteromonas/Salinimonas group</taxon>
        <taxon>Alteromonas</taxon>
    </lineage>
</organism>
<evidence type="ECO:0000313" key="3">
    <source>
        <dbReference type="EMBL" id="QJR80712.1"/>
    </source>
</evidence>
<feature type="transmembrane region" description="Helical" evidence="1">
    <location>
        <begin position="34"/>
        <end position="56"/>
    </location>
</feature>
<dbReference type="OrthoDB" id="5918117at2"/>
<keyword evidence="1" id="KW-1133">Transmembrane helix</keyword>
<feature type="signal peptide" evidence="2">
    <location>
        <begin position="1"/>
        <end position="22"/>
    </location>
</feature>
<proteinExistence type="predicted"/>
<dbReference type="EMBL" id="CP052766">
    <property type="protein sequence ID" value="QJR80712.1"/>
    <property type="molecule type" value="Genomic_DNA"/>
</dbReference>
<protein>
    <submittedName>
        <fullName evidence="3">Uncharacterized protein</fullName>
    </submittedName>
</protein>
<keyword evidence="1" id="KW-0812">Transmembrane</keyword>
<dbReference type="KEGG" id="apel:CA267_007930"/>
<gene>
    <name evidence="3" type="ORF">CA267_007930</name>
</gene>
<sequence>MRNTAFSVVEFLLLTASLPAFSHAGHDHAHWAASLLHFLFYGSLIAAVAACTFAAWKQLHRHREQKSAEQNV</sequence>
<name>A0A6M4MC05_9ALTE</name>
<accession>A0A6M4MC05</accession>
<reference evidence="4" key="1">
    <citation type="submission" date="2014-12" db="EMBL/GenBank/DDBJ databases">
        <title>Complete genome sequence of a multi-drug resistant Klebsiella pneumoniae.</title>
        <authorList>
            <person name="Hua X."/>
            <person name="Chen Q."/>
            <person name="Li X."/>
            <person name="Feng Y."/>
            <person name="Ruan Z."/>
            <person name="Yu Y."/>
        </authorList>
    </citation>
    <scope>NUCLEOTIDE SEQUENCE [LARGE SCALE GENOMIC DNA]</scope>
    <source>
        <strain evidence="4">5.12</strain>
    </source>
</reference>
<reference evidence="3 4" key="2">
    <citation type="submission" date="2020-04" db="EMBL/GenBank/DDBJ databases">
        <title>Complete genome sequence of Alteromonas pelagimontana 5.12T.</title>
        <authorList>
            <person name="Sinha R.K."/>
            <person name="Krishnan K.P."/>
            <person name="Kurian J.P."/>
        </authorList>
    </citation>
    <scope>NUCLEOTIDE SEQUENCE [LARGE SCALE GENOMIC DNA]</scope>
    <source>
        <strain evidence="3 4">5.12</strain>
    </source>
</reference>
<keyword evidence="4" id="KW-1185">Reference proteome</keyword>
<dbReference type="Proteomes" id="UP000219285">
    <property type="component" value="Chromosome"/>
</dbReference>
<evidence type="ECO:0000256" key="2">
    <source>
        <dbReference type="SAM" id="SignalP"/>
    </source>
</evidence>
<evidence type="ECO:0000313" key="4">
    <source>
        <dbReference type="Proteomes" id="UP000219285"/>
    </source>
</evidence>
<dbReference type="AlphaFoldDB" id="A0A6M4MC05"/>